<comment type="caution">
    <text evidence="1">The sequence shown here is derived from an EMBL/GenBank/DDBJ whole genome shotgun (WGS) entry which is preliminary data.</text>
</comment>
<evidence type="ECO:0000313" key="1">
    <source>
        <dbReference type="EMBL" id="GER71536.1"/>
    </source>
</evidence>
<organism evidence="1 2">
    <name type="scientific">Weizmannia acidilactici</name>
    <dbReference type="NCBI Taxonomy" id="2607726"/>
    <lineage>
        <taxon>Bacteria</taxon>
        <taxon>Bacillati</taxon>
        <taxon>Bacillota</taxon>
        <taxon>Bacilli</taxon>
        <taxon>Bacillales</taxon>
        <taxon>Bacillaceae</taxon>
        <taxon>Heyndrickxia</taxon>
    </lineage>
</organism>
<dbReference type="AlphaFoldDB" id="A0A5J4J9N9"/>
<dbReference type="EMBL" id="BKZQ01000053">
    <property type="protein sequence ID" value="GER71536.1"/>
    <property type="molecule type" value="Genomic_DNA"/>
</dbReference>
<protein>
    <submittedName>
        <fullName evidence="1">Uncharacterized protein</fullName>
    </submittedName>
</protein>
<dbReference type="Proteomes" id="UP000391919">
    <property type="component" value="Unassembled WGS sequence"/>
</dbReference>
<gene>
    <name evidence="1" type="ORF">BpJC7_28390</name>
</gene>
<keyword evidence="2" id="KW-1185">Reference proteome</keyword>
<dbReference type="RefSeq" id="WP_151680617.1">
    <property type="nucleotide sequence ID" value="NZ_BKZP01000024.1"/>
</dbReference>
<proteinExistence type="predicted"/>
<reference evidence="1 2" key="1">
    <citation type="submission" date="2019-09" db="EMBL/GenBank/DDBJ databases">
        <title>Draft genome sequence of Bacillus sp. JC-7.</title>
        <authorList>
            <person name="Tanaka N."/>
            <person name="Shiwa Y."/>
            <person name="Fujita N."/>
            <person name="Tanasupawat S."/>
        </authorList>
    </citation>
    <scope>NUCLEOTIDE SEQUENCE [LARGE SCALE GENOMIC DNA]</scope>
    <source>
        <strain evidence="1 2">JC-7</strain>
    </source>
</reference>
<sequence length="72" mass="8526">MEYKQEGNLIKKQKPFTITARDLFITIKKPSRHGFQARFFVNDDHLHIYQMKNRKVVAAVCFPAVFKSRLTK</sequence>
<name>A0A5J4J9N9_9BACI</name>
<accession>A0A5J4J9N9</accession>
<evidence type="ECO:0000313" key="2">
    <source>
        <dbReference type="Proteomes" id="UP000391919"/>
    </source>
</evidence>